<evidence type="ECO:0000256" key="8">
    <source>
        <dbReference type="RuleBase" id="RU363032"/>
    </source>
</evidence>
<dbReference type="EMBL" id="JAMZFT010000004">
    <property type="protein sequence ID" value="MCP1337800.1"/>
    <property type="molecule type" value="Genomic_DNA"/>
</dbReference>
<keyword evidence="11" id="KW-1185">Reference proteome</keyword>
<evidence type="ECO:0000256" key="2">
    <source>
        <dbReference type="ARBA" id="ARBA00010072"/>
    </source>
</evidence>
<evidence type="ECO:0000256" key="3">
    <source>
        <dbReference type="ARBA" id="ARBA00022448"/>
    </source>
</evidence>
<gene>
    <name evidence="10" type="ORF">NJQ99_15370</name>
</gene>
<dbReference type="Gene3D" id="1.10.3720.10">
    <property type="entry name" value="MetI-like"/>
    <property type="match status" value="1"/>
</dbReference>
<feature type="domain" description="ABC transmembrane type-1" evidence="9">
    <location>
        <begin position="25"/>
        <end position="213"/>
    </location>
</feature>
<dbReference type="SUPFAM" id="SSF161098">
    <property type="entry name" value="MetI-like"/>
    <property type="match status" value="1"/>
</dbReference>
<organism evidence="10 11">
    <name type="scientific">Futiania mangrovi</name>
    <dbReference type="NCBI Taxonomy" id="2959716"/>
    <lineage>
        <taxon>Bacteria</taxon>
        <taxon>Pseudomonadati</taxon>
        <taxon>Pseudomonadota</taxon>
        <taxon>Alphaproteobacteria</taxon>
        <taxon>Futianiales</taxon>
        <taxon>Futianiaceae</taxon>
        <taxon>Futiania</taxon>
    </lineage>
</organism>
<dbReference type="RefSeq" id="WP_269333763.1">
    <property type="nucleotide sequence ID" value="NZ_JAMZFT010000004.1"/>
</dbReference>
<evidence type="ECO:0000313" key="11">
    <source>
        <dbReference type="Proteomes" id="UP001055804"/>
    </source>
</evidence>
<dbReference type="PANTHER" id="PTHR30614:SF34">
    <property type="entry name" value="BLR6398 PROTEIN"/>
    <property type="match status" value="1"/>
</dbReference>
<dbReference type="InterPro" id="IPR043429">
    <property type="entry name" value="ArtM/GltK/GlnP/TcyL/YhdX-like"/>
</dbReference>
<feature type="transmembrane region" description="Helical" evidence="8">
    <location>
        <begin position="96"/>
        <end position="116"/>
    </location>
</feature>
<dbReference type="CDD" id="cd06261">
    <property type="entry name" value="TM_PBP2"/>
    <property type="match status" value="1"/>
</dbReference>
<evidence type="ECO:0000256" key="6">
    <source>
        <dbReference type="ARBA" id="ARBA00022989"/>
    </source>
</evidence>
<dbReference type="InterPro" id="IPR000515">
    <property type="entry name" value="MetI-like"/>
</dbReference>
<dbReference type="GO" id="GO:0022857">
    <property type="term" value="F:transmembrane transporter activity"/>
    <property type="evidence" value="ECO:0007669"/>
    <property type="project" value="InterPro"/>
</dbReference>
<protein>
    <submittedName>
        <fullName evidence="10">Amino acid ABC transporter permease</fullName>
    </submittedName>
</protein>
<dbReference type="NCBIfam" id="TIGR01726">
    <property type="entry name" value="HEQRo_perm_3TM"/>
    <property type="match status" value="1"/>
</dbReference>
<reference evidence="10" key="1">
    <citation type="submission" date="2022-06" db="EMBL/GenBank/DDBJ databases">
        <title>Isolation and Genomics of Futiania mangrovii gen. nov., sp. nov., a Rare and Metabolically-versatile member in the Class Alphaproteobacteria.</title>
        <authorList>
            <person name="Liu L."/>
            <person name="Huang W.-C."/>
            <person name="Pan J."/>
            <person name="Li J."/>
            <person name="Huang Y."/>
            <person name="Du H."/>
            <person name="Liu Y."/>
            <person name="Li M."/>
        </authorList>
    </citation>
    <scope>NUCLEOTIDE SEQUENCE</scope>
    <source>
        <strain evidence="10">FT118</strain>
    </source>
</reference>
<feature type="transmembrane region" description="Helical" evidence="8">
    <location>
        <begin position="153"/>
        <end position="172"/>
    </location>
</feature>
<dbReference type="Proteomes" id="UP001055804">
    <property type="component" value="Unassembled WGS sequence"/>
</dbReference>
<keyword evidence="4" id="KW-1003">Cell membrane</keyword>
<keyword evidence="7 8" id="KW-0472">Membrane</keyword>
<feature type="transmembrane region" description="Helical" evidence="8">
    <location>
        <begin position="192"/>
        <end position="213"/>
    </location>
</feature>
<proteinExistence type="inferred from homology"/>
<dbReference type="GO" id="GO:0043190">
    <property type="term" value="C:ATP-binding cassette (ABC) transporter complex"/>
    <property type="evidence" value="ECO:0007669"/>
    <property type="project" value="InterPro"/>
</dbReference>
<dbReference type="InterPro" id="IPR035906">
    <property type="entry name" value="MetI-like_sf"/>
</dbReference>
<evidence type="ECO:0000259" key="9">
    <source>
        <dbReference type="PROSITE" id="PS50928"/>
    </source>
</evidence>
<dbReference type="PROSITE" id="PS50928">
    <property type="entry name" value="ABC_TM1"/>
    <property type="match status" value="1"/>
</dbReference>
<accession>A0A9J6PJ13</accession>
<dbReference type="AlphaFoldDB" id="A0A9J6PJ13"/>
<dbReference type="PANTHER" id="PTHR30614">
    <property type="entry name" value="MEMBRANE COMPONENT OF AMINO ACID ABC TRANSPORTER"/>
    <property type="match status" value="1"/>
</dbReference>
<keyword evidence="3 8" id="KW-0813">Transport</keyword>
<evidence type="ECO:0000313" key="10">
    <source>
        <dbReference type="EMBL" id="MCP1337800.1"/>
    </source>
</evidence>
<evidence type="ECO:0000256" key="7">
    <source>
        <dbReference type="ARBA" id="ARBA00023136"/>
    </source>
</evidence>
<sequence>MWERIVEEAPAFFTYWNLIFLLKALGATFLLSAAGCLFGFGVGFALAVLRRTRGLGLIWARWLAILFTETFRRIPFLVTLLLTFFVFQALAIDLTLFTIAVISVCLIATAFIAEIVRGGIESVHQNQWDAAEAMNFSYWQTLRLVIIPQAWKVIIPPAFSFFVLFIKDTALASQIGVVELTYAGKVMNNKGFSAALVFGTILILYFALSYPLARFGFWMEKKLAPPRNR</sequence>
<keyword evidence="5 8" id="KW-0812">Transmembrane</keyword>
<evidence type="ECO:0000256" key="4">
    <source>
        <dbReference type="ARBA" id="ARBA00022475"/>
    </source>
</evidence>
<keyword evidence="6 8" id="KW-1133">Transmembrane helix</keyword>
<dbReference type="InterPro" id="IPR010065">
    <property type="entry name" value="AA_ABC_transptr_permease_3TM"/>
</dbReference>
<feature type="transmembrane region" description="Helical" evidence="8">
    <location>
        <begin position="20"/>
        <end position="49"/>
    </location>
</feature>
<comment type="similarity">
    <text evidence="2">Belongs to the binding-protein-dependent transport system permease family. HisMQ subfamily.</text>
</comment>
<evidence type="ECO:0000256" key="5">
    <source>
        <dbReference type="ARBA" id="ARBA00022692"/>
    </source>
</evidence>
<evidence type="ECO:0000256" key="1">
    <source>
        <dbReference type="ARBA" id="ARBA00004429"/>
    </source>
</evidence>
<name>A0A9J6PJ13_9PROT</name>
<feature type="transmembrane region" description="Helical" evidence="8">
    <location>
        <begin position="70"/>
        <end position="90"/>
    </location>
</feature>
<comment type="caution">
    <text evidence="10">The sequence shown here is derived from an EMBL/GenBank/DDBJ whole genome shotgun (WGS) entry which is preliminary data.</text>
</comment>
<dbReference type="GO" id="GO:0006865">
    <property type="term" value="P:amino acid transport"/>
    <property type="evidence" value="ECO:0007669"/>
    <property type="project" value="TreeGrafter"/>
</dbReference>
<dbReference type="Pfam" id="PF00528">
    <property type="entry name" value="BPD_transp_1"/>
    <property type="match status" value="1"/>
</dbReference>
<comment type="subcellular location">
    <subcellularLocation>
        <location evidence="1">Cell inner membrane</location>
        <topology evidence="1">Multi-pass membrane protein</topology>
    </subcellularLocation>
    <subcellularLocation>
        <location evidence="8">Cell membrane</location>
        <topology evidence="8">Multi-pass membrane protein</topology>
    </subcellularLocation>
</comment>